<reference evidence="4 5" key="1">
    <citation type="journal article" date="2015" name="BMC Genomics">
        <title>Genome mining reveals unlocked bioactive potential of marine Gram-negative bacteria.</title>
        <authorList>
            <person name="Machado H."/>
            <person name="Sonnenschein E.C."/>
            <person name="Melchiorsen J."/>
            <person name="Gram L."/>
        </authorList>
    </citation>
    <scope>NUCLEOTIDE SEQUENCE [LARGE SCALE GENOMIC DNA]</scope>
    <source>
        <strain evidence="4 5">S4054</strain>
    </source>
</reference>
<dbReference type="Proteomes" id="UP000033434">
    <property type="component" value="Unassembled WGS sequence"/>
</dbReference>
<dbReference type="AlphaFoldDB" id="A0A0F6ADS9"/>
<dbReference type="InterPro" id="IPR052515">
    <property type="entry name" value="Gfo/Idh/MocA_Oxidoreductase"/>
</dbReference>
<feature type="domain" description="Gfo/Idh/MocA-like oxidoreductase N-terminal" evidence="2">
    <location>
        <begin position="3"/>
        <end position="124"/>
    </location>
</feature>
<dbReference type="EMBL" id="AUXW01000139">
    <property type="protein sequence ID" value="KKE83976.1"/>
    <property type="molecule type" value="Genomic_DNA"/>
</dbReference>
<comment type="caution">
    <text evidence="4">The sequence shown here is derived from an EMBL/GenBank/DDBJ whole genome shotgun (WGS) entry which is preliminary data.</text>
</comment>
<evidence type="ECO:0000313" key="5">
    <source>
        <dbReference type="Proteomes" id="UP000033434"/>
    </source>
</evidence>
<dbReference type="Pfam" id="PF02894">
    <property type="entry name" value="GFO_IDH_MocA_C"/>
    <property type="match status" value="1"/>
</dbReference>
<evidence type="ECO:0000256" key="1">
    <source>
        <dbReference type="ARBA" id="ARBA00022729"/>
    </source>
</evidence>
<sequence>MKNFALIGAAGYIAPRHLRAIKDTGHNLVVAMDVNDSVGIMDSHFPEAEFFTEFEDFTAFVEDQEMQGRKLDYIAICSPNYLHAPHMKYALKNGIDVICEKPLVLNSEDMDILKEYEKKYGAKVNSILQLRLHPSIIALKEKVAAAPADKVFDVDLTYMTSRGKWYMKSWKGFDHKSGGVATNIGVHFYDMLHFIFGELQSNEVHYRDEKTASGYLQYERARVKWFLSIDANNLPENAVKGEKLTYRSITINDGNSTEELEFSGGFTDLHTQSYQHILAGNGFGVDENRIAIETVENIRVQDIVDAGDKAHPLLTKVL</sequence>
<protein>
    <submittedName>
        <fullName evidence="4">Oxidoreductase</fullName>
    </submittedName>
</protein>
<dbReference type="GO" id="GO:0000166">
    <property type="term" value="F:nucleotide binding"/>
    <property type="evidence" value="ECO:0007669"/>
    <property type="project" value="InterPro"/>
</dbReference>
<dbReference type="InterPro" id="IPR036291">
    <property type="entry name" value="NAD(P)-bd_dom_sf"/>
</dbReference>
<dbReference type="Gene3D" id="3.30.360.10">
    <property type="entry name" value="Dihydrodipicolinate Reductase, domain 2"/>
    <property type="match status" value="1"/>
</dbReference>
<evidence type="ECO:0000259" key="2">
    <source>
        <dbReference type="Pfam" id="PF01408"/>
    </source>
</evidence>
<dbReference type="Gene3D" id="3.40.50.720">
    <property type="entry name" value="NAD(P)-binding Rossmann-like Domain"/>
    <property type="match status" value="1"/>
</dbReference>
<dbReference type="Pfam" id="PF01408">
    <property type="entry name" value="GFO_IDH_MocA"/>
    <property type="match status" value="1"/>
</dbReference>
<proteinExistence type="predicted"/>
<evidence type="ECO:0000313" key="4">
    <source>
        <dbReference type="EMBL" id="KKE83976.1"/>
    </source>
</evidence>
<dbReference type="PANTHER" id="PTHR43249:SF1">
    <property type="entry name" value="D-GLUCOSIDE 3-DEHYDROGENASE"/>
    <property type="match status" value="1"/>
</dbReference>
<dbReference type="PANTHER" id="PTHR43249">
    <property type="entry name" value="UDP-N-ACETYL-2-AMINO-2-DEOXY-D-GLUCURONATE OXIDASE"/>
    <property type="match status" value="1"/>
</dbReference>
<gene>
    <name evidence="4" type="ORF">N479_11225</name>
</gene>
<evidence type="ECO:0000259" key="3">
    <source>
        <dbReference type="Pfam" id="PF02894"/>
    </source>
</evidence>
<dbReference type="InterPro" id="IPR004104">
    <property type="entry name" value="Gfo/Idh/MocA-like_OxRdtase_C"/>
</dbReference>
<dbReference type="InterPro" id="IPR000683">
    <property type="entry name" value="Gfo/Idh/MocA-like_OxRdtase_N"/>
</dbReference>
<name>A0A0F6ADS9_9GAMM</name>
<feature type="domain" description="Gfo/Idh/MocA-like oxidoreductase C-terminal" evidence="3">
    <location>
        <begin position="151"/>
        <end position="302"/>
    </location>
</feature>
<organism evidence="4 5">
    <name type="scientific">Pseudoalteromonas luteoviolacea S4054</name>
    <dbReference type="NCBI Taxonomy" id="1129367"/>
    <lineage>
        <taxon>Bacteria</taxon>
        <taxon>Pseudomonadati</taxon>
        <taxon>Pseudomonadota</taxon>
        <taxon>Gammaproteobacteria</taxon>
        <taxon>Alteromonadales</taxon>
        <taxon>Pseudoalteromonadaceae</taxon>
        <taxon>Pseudoalteromonas</taxon>
    </lineage>
</organism>
<accession>A0A0F6ADS9</accession>
<keyword evidence="1" id="KW-0732">Signal</keyword>
<dbReference type="RefSeq" id="WP_046355710.1">
    <property type="nucleotide sequence ID" value="NZ_AUXW01000139.1"/>
</dbReference>
<dbReference type="SUPFAM" id="SSF51735">
    <property type="entry name" value="NAD(P)-binding Rossmann-fold domains"/>
    <property type="match status" value="1"/>
</dbReference>
<dbReference type="SUPFAM" id="SSF55347">
    <property type="entry name" value="Glyceraldehyde-3-phosphate dehydrogenase-like, C-terminal domain"/>
    <property type="match status" value="1"/>
</dbReference>
<dbReference type="PATRIC" id="fig|1129367.4.peg.2032"/>